<protein>
    <submittedName>
        <fullName evidence="1">Uncharacterized protein</fullName>
    </submittedName>
</protein>
<accession>A0A0D6Q3G1</accession>
<reference evidence="1 2" key="1">
    <citation type="submission" date="2012-11" db="EMBL/GenBank/DDBJ databases">
        <title>Whole genome sequence of Gluconacetobacter europaeus NBRC3261.</title>
        <authorList>
            <person name="Azuma Y."/>
            <person name="Higashiura N."/>
            <person name="Hirakawa H."/>
            <person name="Matsushita K."/>
        </authorList>
    </citation>
    <scope>NUCLEOTIDE SEQUENCE [LARGE SCALE GENOMIC DNA]</scope>
    <source>
        <strain evidence="1 2">NBRC 3261</strain>
    </source>
</reference>
<proteinExistence type="predicted"/>
<dbReference type="RefSeq" id="WP_048852377.1">
    <property type="nucleotide sequence ID" value="NZ_BANI01000296.1"/>
</dbReference>
<comment type="caution">
    <text evidence="1">The sequence shown here is derived from an EMBL/GenBank/DDBJ whole genome shotgun (WGS) entry which is preliminary data.</text>
</comment>
<dbReference type="EMBL" id="BANI01000296">
    <property type="protein sequence ID" value="GAN97979.1"/>
    <property type="molecule type" value="Genomic_DNA"/>
</dbReference>
<gene>
    <name evidence="1" type="ORF">Geu3261_0351_021</name>
</gene>
<sequence length="59" mass="6762">MKPSRELRQPATDVTVWERAAAHYRRIAGRDRRPGVKIWASDRAAECAANMRRAQREAA</sequence>
<evidence type="ECO:0000313" key="1">
    <source>
        <dbReference type="EMBL" id="GAN97979.1"/>
    </source>
</evidence>
<dbReference type="AlphaFoldDB" id="A0A0D6Q3G1"/>
<evidence type="ECO:0000313" key="2">
    <source>
        <dbReference type="Proteomes" id="UP000032675"/>
    </source>
</evidence>
<name>A0A0D6Q3G1_KOMEU</name>
<dbReference type="Proteomes" id="UP000032675">
    <property type="component" value="Unassembled WGS sequence"/>
</dbReference>
<organism evidence="1 2">
    <name type="scientific">Komagataeibacter europaeus NBRC 3261</name>
    <dbReference type="NCBI Taxonomy" id="1234669"/>
    <lineage>
        <taxon>Bacteria</taxon>
        <taxon>Pseudomonadati</taxon>
        <taxon>Pseudomonadota</taxon>
        <taxon>Alphaproteobacteria</taxon>
        <taxon>Acetobacterales</taxon>
        <taxon>Acetobacteraceae</taxon>
        <taxon>Komagataeibacter</taxon>
    </lineage>
</organism>